<comment type="subcellular location">
    <subcellularLocation>
        <location evidence="1">Membrane</location>
        <topology evidence="1">Multi-pass membrane protein</topology>
    </subcellularLocation>
</comment>
<evidence type="ECO:0000313" key="9">
    <source>
        <dbReference type="RefSeq" id="XP_025830518.1"/>
    </source>
</evidence>
<feature type="transmembrane region" description="Helical" evidence="7">
    <location>
        <begin position="73"/>
        <end position="95"/>
    </location>
</feature>
<feature type="transmembrane region" description="Helical" evidence="7">
    <location>
        <begin position="201"/>
        <end position="221"/>
    </location>
</feature>
<dbReference type="PANTHER" id="PTHR10332">
    <property type="entry name" value="EQUILIBRATIVE NUCLEOSIDE TRANSPORTER"/>
    <property type="match status" value="1"/>
</dbReference>
<dbReference type="GeneID" id="108744624"/>
<keyword evidence="6 7" id="KW-0472">Membrane</keyword>
<dbReference type="CTD" id="39461"/>
<proteinExistence type="inferred from homology"/>
<feature type="transmembrane region" description="Helical" evidence="7">
    <location>
        <begin position="302"/>
        <end position="323"/>
    </location>
</feature>
<evidence type="ECO:0000256" key="3">
    <source>
        <dbReference type="ARBA" id="ARBA00022448"/>
    </source>
</evidence>
<evidence type="ECO:0000256" key="6">
    <source>
        <dbReference type="ARBA" id="ARBA00023136"/>
    </source>
</evidence>
<dbReference type="InParanoid" id="A0A7F5R4N9"/>
<keyword evidence="3" id="KW-0813">Transport</keyword>
<evidence type="ECO:0000256" key="5">
    <source>
        <dbReference type="ARBA" id="ARBA00022989"/>
    </source>
</evidence>
<evidence type="ECO:0000256" key="2">
    <source>
        <dbReference type="ARBA" id="ARBA00007965"/>
    </source>
</evidence>
<dbReference type="OrthoDB" id="10014563at2759"/>
<keyword evidence="4 7" id="KW-0812">Transmembrane</keyword>
<dbReference type="Pfam" id="PF01733">
    <property type="entry name" value="Nucleoside_tran"/>
    <property type="match status" value="1"/>
</dbReference>
<dbReference type="GO" id="GO:0008504">
    <property type="term" value="F:monoamine transmembrane transporter activity"/>
    <property type="evidence" value="ECO:0007669"/>
    <property type="project" value="TreeGrafter"/>
</dbReference>
<comment type="similarity">
    <text evidence="2">Belongs to the SLC29A/ENT transporter (TC 2.A.57) family.</text>
</comment>
<protein>
    <submittedName>
        <fullName evidence="9">Equilibrative nucleoside transporter 4</fullName>
    </submittedName>
</protein>
<organism evidence="8 9">
    <name type="scientific">Agrilus planipennis</name>
    <name type="common">Emerald ash borer</name>
    <name type="synonym">Agrilus marcopoli</name>
    <dbReference type="NCBI Taxonomy" id="224129"/>
    <lineage>
        <taxon>Eukaryota</taxon>
        <taxon>Metazoa</taxon>
        <taxon>Ecdysozoa</taxon>
        <taxon>Arthropoda</taxon>
        <taxon>Hexapoda</taxon>
        <taxon>Insecta</taxon>
        <taxon>Pterygota</taxon>
        <taxon>Neoptera</taxon>
        <taxon>Endopterygota</taxon>
        <taxon>Coleoptera</taxon>
        <taxon>Polyphaga</taxon>
        <taxon>Elateriformia</taxon>
        <taxon>Buprestoidea</taxon>
        <taxon>Buprestidae</taxon>
        <taxon>Agrilinae</taxon>
        <taxon>Agrilus</taxon>
    </lineage>
</organism>
<dbReference type="AlphaFoldDB" id="A0A7F5R4N9"/>
<evidence type="ECO:0000256" key="7">
    <source>
        <dbReference type="SAM" id="Phobius"/>
    </source>
</evidence>
<keyword evidence="8" id="KW-1185">Reference proteome</keyword>
<evidence type="ECO:0000313" key="8">
    <source>
        <dbReference type="Proteomes" id="UP000192223"/>
    </source>
</evidence>
<dbReference type="Proteomes" id="UP000192223">
    <property type="component" value="Unplaced"/>
</dbReference>
<dbReference type="PANTHER" id="PTHR10332:SF10">
    <property type="entry name" value="EQUILIBRATIVE NUCLEOSIDE TRANSPORTER 4"/>
    <property type="match status" value="1"/>
</dbReference>
<reference evidence="9" key="1">
    <citation type="submission" date="2025-08" db="UniProtKB">
        <authorList>
            <consortium name="RefSeq"/>
        </authorList>
    </citation>
    <scope>IDENTIFICATION</scope>
    <source>
        <tissue evidence="9">Entire body</tissue>
    </source>
</reference>
<dbReference type="InterPro" id="IPR002259">
    <property type="entry name" value="Eqnu_transpt"/>
</dbReference>
<feature type="transmembrane region" description="Helical" evidence="7">
    <location>
        <begin position="335"/>
        <end position="355"/>
    </location>
</feature>
<dbReference type="RefSeq" id="XP_025830518.1">
    <property type="nucleotide sequence ID" value="XM_025974733.1"/>
</dbReference>
<dbReference type="GO" id="GO:0005337">
    <property type="term" value="F:nucleoside transmembrane transporter activity"/>
    <property type="evidence" value="ECO:0007669"/>
    <property type="project" value="InterPro"/>
</dbReference>
<evidence type="ECO:0000256" key="4">
    <source>
        <dbReference type="ARBA" id="ARBA00022692"/>
    </source>
</evidence>
<feature type="transmembrane region" description="Helical" evidence="7">
    <location>
        <begin position="107"/>
        <end position="126"/>
    </location>
</feature>
<name>A0A7F5R4N9_AGRPL</name>
<dbReference type="KEGG" id="apln:108744624"/>
<sequence>MSTPERYSKLGKNKRRKSDFHISNGLTNISPPKDSYNAIYLSFVLGGAGFLFPYNSFIMAMDYFKIRYPDTPVVFDMSLVYIVVAFLTVLGNNLLVETFTLNARINFGYIMSFITLIFVVICEVWWEAFGTTTSYTVNLGAVAVVAVGCTVQQSSFYGYTSMLPARYTQAVMVGESASGVFTSSVRVLTRFLVSEIRGSTIYFFTVSVSAVATCFAMYHLIRRTDFIQFYIALCDTAKTRITLEPTEDAGLVRQKISSTDRNLINNISDAHVLSFSVHTHVYPIANKHTRGIQARWEITKAIYPYMISICLAYFTTLCLYPGIASEIVSCRLGSWMPILMMAIFNGADLLGKILAASSWQWTGARLVRHQLFVFKAIKKDFTKCNMMTLSYNFGLTAGSLMAYFLESGLSPVEDHPCGPNPLHVKPNYIFNATASTISLLISTLPLSTTVPLTSTISTVISQNISSVNGTLDMR</sequence>
<accession>A0A7F5R4N9</accession>
<dbReference type="GO" id="GO:0005886">
    <property type="term" value="C:plasma membrane"/>
    <property type="evidence" value="ECO:0007669"/>
    <property type="project" value="TreeGrafter"/>
</dbReference>
<evidence type="ECO:0000256" key="1">
    <source>
        <dbReference type="ARBA" id="ARBA00004141"/>
    </source>
</evidence>
<dbReference type="FunCoup" id="A0A7F5R4N9">
    <property type="interactions" value="166"/>
</dbReference>
<feature type="transmembrane region" description="Helical" evidence="7">
    <location>
        <begin position="38"/>
        <end position="61"/>
    </location>
</feature>
<keyword evidence="5 7" id="KW-1133">Transmembrane helix</keyword>
<gene>
    <name evidence="9" type="primary">LOC108744624</name>
</gene>